<gene>
    <name evidence="1" type="ORF">RSO01_86000</name>
</gene>
<dbReference type="EMBL" id="BKAJ01000223">
    <property type="protein sequence ID" value="GEP61434.1"/>
    <property type="molecule type" value="Genomic_DNA"/>
</dbReference>
<reference evidence="1 2" key="1">
    <citation type="submission" date="2019-07" db="EMBL/GenBank/DDBJ databases">
        <title>Whole genome shotgun sequence of Reyranella soli NBRC 108950.</title>
        <authorList>
            <person name="Hosoyama A."/>
            <person name="Uohara A."/>
            <person name="Ohji S."/>
            <person name="Ichikawa N."/>
        </authorList>
    </citation>
    <scope>NUCLEOTIDE SEQUENCE [LARGE SCALE GENOMIC DNA]</scope>
    <source>
        <strain evidence="1 2">NBRC 108950</strain>
    </source>
</reference>
<evidence type="ECO:0000313" key="2">
    <source>
        <dbReference type="Proteomes" id="UP000321058"/>
    </source>
</evidence>
<dbReference type="InterPro" id="IPR029063">
    <property type="entry name" value="SAM-dependent_MTases_sf"/>
</dbReference>
<sequence>MSSWSQLSTLVSNKECNQLGPLGAVRKLTAGSRGAKGLEVHNDKVTPAAPSQKGSVEWNVVSASNWVGSPPKKSTRGSYDLVILNQALEQAVDPLRFLQEVRSQLVVGAQILIIAAHLRPAANGVFWSISPLGMMELARRAGFRIVEMRAGIDALALIDRTYEGNPRETSRYISEESPLNQKIEKQLRAEGKQVRSINVRKLQFAGLFMTYLEVAD</sequence>
<dbReference type="AlphaFoldDB" id="A0A512NR67"/>
<name>A0A512NR67_9HYPH</name>
<proteinExistence type="predicted"/>
<dbReference type="RefSeq" id="WP_147156731.1">
    <property type="nucleotide sequence ID" value="NZ_BKAJ01000223.1"/>
</dbReference>
<keyword evidence="2" id="KW-1185">Reference proteome</keyword>
<comment type="caution">
    <text evidence="1">The sequence shown here is derived from an EMBL/GenBank/DDBJ whole genome shotgun (WGS) entry which is preliminary data.</text>
</comment>
<dbReference type="Gene3D" id="3.40.50.150">
    <property type="entry name" value="Vaccinia Virus protein VP39"/>
    <property type="match status" value="1"/>
</dbReference>
<evidence type="ECO:0000313" key="1">
    <source>
        <dbReference type="EMBL" id="GEP61434.1"/>
    </source>
</evidence>
<organism evidence="1 2">
    <name type="scientific">Reyranella soli</name>
    <dbReference type="NCBI Taxonomy" id="1230389"/>
    <lineage>
        <taxon>Bacteria</taxon>
        <taxon>Pseudomonadati</taxon>
        <taxon>Pseudomonadota</taxon>
        <taxon>Alphaproteobacteria</taxon>
        <taxon>Hyphomicrobiales</taxon>
        <taxon>Reyranellaceae</taxon>
        <taxon>Reyranella</taxon>
    </lineage>
</organism>
<dbReference type="SUPFAM" id="SSF53335">
    <property type="entry name" value="S-adenosyl-L-methionine-dependent methyltransferases"/>
    <property type="match status" value="1"/>
</dbReference>
<dbReference type="Proteomes" id="UP000321058">
    <property type="component" value="Unassembled WGS sequence"/>
</dbReference>
<accession>A0A512NR67</accession>
<dbReference type="OrthoDB" id="148175at2"/>
<protein>
    <submittedName>
        <fullName evidence="1">Uncharacterized protein</fullName>
    </submittedName>
</protein>